<accession>D5EFL6</accession>
<evidence type="ECO:0000313" key="6">
    <source>
        <dbReference type="EMBL" id="ADE57348.1"/>
    </source>
</evidence>
<gene>
    <name evidence="6" type="ordered locus">Amico_1227</name>
</gene>
<dbReference type="Gene3D" id="3.90.1150.10">
    <property type="entry name" value="Aspartate Aminotransferase, domain 1"/>
    <property type="match status" value="1"/>
</dbReference>
<dbReference type="OrthoDB" id="9813612at2"/>
<dbReference type="SUPFAM" id="SSF53383">
    <property type="entry name" value="PLP-dependent transferases"/>
    <property type="match status" value="1"/>
</dbReference>
<dbReference type="eggNOG" id="COG0079">
    <property type="taxonomic scope" value="Bacteria"/>
</dbReference>
<dbReference type="InterPro" id="IPR015421">
    <property type="entry name" value="PyrdxlP-dep_Trfase_major"/>
</dbReference>
<dbReference type="GO" id="GO:0030170">
    <property type="term" value="F:pyridoxal phosphate binding"/>
    <property type="evidence" value="ECO:0007669"/>
    <property type="project" value="InterPro"/>
</dbReference>
<dbReference type="AlphaFoldDB" id="D5EFL6"/>
<evidence type="ECO:0000256" key="3">
    <source>
        <dbReference type="ARBA" id="ARBA00022679"/>
    </source>
</evidence>
<evidence type="ECO:0000259" key="5">
    <source>
        <dbReference type="Pfam" id="PF00155"/>
    </source>
</evidence>
<evidence type="ECO:0000313" key="7">
    <source>
        <dbReference type="Proteomes" id="UP000002366"/>
    </source>
</evidence>
<dbReference type="InterPro" id="IPR015424">
    <property type="entry name" value="PyrdxlP-dep_Trfase"/>
</dbReference>
<dbReference type="CDD" id="cd00609">
    <property type="entry name" value="AAT_like"/>
    <property type="match status" value="1"/>
</dbReference>
<dbReference type="InterPro" id="IPR004839">
    <property type="entry name" value="Aminotransferase_I/II_large"/>
</dbReference>
<dbReference type="EMBL" id="CP001997">
    <property type="protein sequence ID" value="ADE57348.1"/>
    <property type="molecule type" value="Genomic_DNA"/>
</dbReference>
<dbReference type="KEGG" id="aco:Amico_1227"/>
<dbReference type="InterPro" id="IPR015422">
    <property type="entry name" value="PyrdxlP-dep_Trfase_small"/>
</dbReference>
<proteinExistence type="predicted"/>
<keyword evidence="2 6" id="KW-0032">Aminotransferase</keyword>
<name>D5EFL6_AMICL</name>
<feature type="domain" description="Aminotransferase class I/classII large" evidence="5">
    <location>
        <begin position="59"/>
        <end position="333"/>
    </location>
</feature>
<dbReference type="PANTHER" id="PTHR42885:SF2">
    <property type="entry name" value="HISTIDINOL-PHOSPHATE AMINOTRANSFERASE"/>
    <property type="match status" value="1"/>
</dbReference>
<reference evidence="6 7" key="1">
    <citation type="journal article" date="2010" name="Stand. Genomic Sci.">
        <title>Complete genome sequence of Aminobacterium colombiense type strain (ALA-1).</title>
        <authorList>
            <person name="Chertkov O."/>
            <person name="Sikorski J."/>
            <person name="Brambilla E."/>
            <person name="Lapidus A."/>
            <person name="Copeland A."/>
            <person name="Glavina Del Rio T."/>
            <person name="Nolan M."/>
            <person name="Lucas S."/>
            <person name="Tice H."/>
            <person name="Cheng J.F."/>
            <person name="Han C."/>
            <person name="Detter J.C."/>
            <person name="Bruce D."/>
            <person name="Tapia R."/>
            <person name="Goodwin L."/>
            <person name="Pitluck S."/>
            <person name="Liolios K."/>
            <person name="Ivanova N."/>
            <person name="Mavromatis K."/>
            <person name="Ovchinnikova G."/>
            <person name="Pati A."/>
            <person name="Chen A."/>
            <person name="Palaniappan K."/>
            <person name="Land M."/>
            <person name="Hauser L."/>
            <person name="Chang Y.J."/>
            <person name="Jeffries C.D."/>
            <person name="Spring S."/>
            <person name="Rohde M."/>
            <person name="Goker M."/>
            <person name="Bristow J."/>
            <person name="Eisen J.A."/>
            <person name="Markowitz V."/>
            <person name="Hugenholtz P."/>
            <person name="Kyrpides N.C."/>
            <person name="Klenk H.P."/>
        </authorList>
    </citation>
    <scope>NUCLEOTIDE SEQUENCE [LARGE SCALE GENOMIC DNA]</scope>
    <source>
        <strain evidence="7">DSM 12261 / ALA-1</strain>
    </source>
</reference>
<organism evidence="6 7">
    <name type="scientific">Aminobacterium colombiense (strain DSM 12261 / ALA-1)</name>
    <dbReference type="NCBI Taxonomy" id="572547"/>
    <lineage>
        <taxon>Bacteria</taxon>
        <taxon>Thermotogati</taxon>
        <taxon>Synergistota</taxon>
        <taxon>Synergistia</taxon>
        <taxon>Synergistales</taxon>
        <taxon>Aminobacteriaceae</taxon>
        <taxon>Aminobacterium</taxon>
    </lineage>
</organism>
<comment type="cofactor">
    <cofactor evidence="1">
        <name>pyridoxal 5'-phosphate</name>
        <dbReference type="ChEBI" id="CHEBI:597326"/>
    </cofactor>
</comment>
<keyword evidence="3 6" id="KW-0808">Transferase</keyword>
<evidence type="ECO:0000256" key="1">
    <source>
        <dbReference type="ARBA" id="ARBA00001933"/>
    </source>
</evidence>
<dbReference type="RefSeq" id="WP_013048611.1">
    <property type="nucleotide sequence ID" value="NC_014011.1"/>
</dbReference>
<dbReference type="GO" id="GO:0008483">
    <property type="term" value="F:transaminase activity"/>
    <property type="evidence" value="ECO:0007669"/>
    <property type="project" value="UniProtKB-KW"/>
</dbReference>
<dbReference type="HOGENOM" id="CLU_017584_3_2_0"/>
<evidence type="ECO:0000256" key="4">
    <source>
        <dbReference type="ARBA" id="ARBA00022898"/>
    </source>
</evidence>
<protein>
    <submittedName>
        <fullName evidence="6">Aminotransferase class I and II</fullName>
    </submittedName>
</protein>
<dbReference type="Proteomes" id="UP000002366">
    <property type="component" value="Chromosome"/>
</dbReference>
<dbReference type="STRING" id="572547.Amico_1227"/>
<keyword evidence="7" id="KW-1185">Reference proteome</keyword>
<evidence type="ECO:0000256" key="2">
    <source>
        <dbReference type="ARBA" id="ARBA00022576"/>
    </source>
</evidence>
<dbReference type="Gene3D" id="3.40.640.10">
    <property type="entry name" value="Type I PLP-dependent aspartate aminotransferase-like (Major domain)"/>
    <property type="match status" value="1"/>
</dbReference>
<sequence>MWNPKVKPHLKDFERGSYIHEAHYPVVLNCNGLESTLPHVPGVEEFIRNFDWVSNMWKTGDTSYKTLLEEICHYWKDFADIREDQVKVGYGSMQVLERINKVFLDDRSSVLGYIPQFVEYITEVRVTGARFEGIAMNPEDNFSFHVDPLLGALNEGHTLLYVDNPNNPTGQLIPLDQIEALVARAHKLGVIVIVDEAYCDYAPKEASAMQLVPRYENVIVTRTLTKGFHFAGTRVGYGVFSGNLGKFYDKGDLPFPMPSVSALLAREALRGGTLLETVRKLIGEQKEVLVSGLKERGYRVATTYNSCPISLVSVSDRDVHLGEVFASKGIDVRSGEDYPNLGKNYVRIATPEKASDLFACLDR</sequence>
<dbReference type="PANTHER" id="PTHR42885">
    <property type="entry name" value="HISTIDINOL-PHOSPHATE AMINOTRANSFERASE-RELATED"/>
    <property type="match status" value="1"/>
</dbReference>
<keyword evidence="4" id="KW-0663">Pyridoxal phosphate</keyword>
<dbReference type="Pfam" id="PF00155">
    <property type="entry name" value="Aminotran_1_2"/>
    <property type="match status" value="1"/>
</dbReference>